<dbReference type="InterPro" id="IPR023214">
    <property type="entry name" value="HAD_sf"/>
</dbReference>
<dbReference type="PANTHER" id="PTHR46594:SF4">
    <property type="entry name" value="P-TYPE CATION-TRANSPORTING ATPASE"/>
    <property type="match status" value="1"/>
</dbReference>
<feature type="domain" description="HMA" evidence="16">
    <location>
        <begin position="246"/>
        <end position="312"/>
    </location>
</feature>
<evidence type="ECO:0000256" key="15">
    <source>
        <dbReference type="RuleBase" id="RU362081"/>
    </source>
</evidence>
<dbReference type="PROSITE" id="PS50846">
    <property type="entry name" value="HMA_2"/>
    <property type="match status" value="5"/>
</dbReference>
<feature type="transmembrane region" description="Helical" evidence="15">
    <location>
        <begin position="527"/>
        <end position="547"/>
    </location>
</feature>
<keyword evidence="9 15" id="KW-0067">ATP-binding</keyword>
<evidence type="ECO:0000313" key="17">
    <source>
        <dbReference type="EMBL" id="KAJ1527506.1"/>
    </source>
</evidence>
<keyword evidence="7 15" id="KW-0547">Nucleotide-binding</keyword>
<dbReference type="SUPFAM" id="SSF81660">
    <property type="entry name" value="Metal cation-transporting ATPase, ATP-binding domain N"/>
    <property type="match status" value="1"/>
</dbReference>
<dbReference type="InterPro" id="IPR044492">
    <property type="entry name" value="P_typ_ATPase_HD_dom"/>
</dbReference>
<dbReference type="PROSITE" id="PS01047">
    <property type="entry name" value="HMA_1"/>
    <property type="match status" value="4"/>
</dbReference>
<dbReference type="EMBL" id="JAPTSV010000005">
    <property type="protein sequence ID" value="KAJ1527506.1"/>
    <property type="molecule type" value="Genomic_DNA"/>
</dbReference>
<dbReference type="GO" id="GO:0005507">
    <property type="term" value="F:copper ion binding"/>
    <property type="evidence" value="ECO:0007669"/>
    <property type="project" value="InterPro"/>
</dbReference>
<feature type="transmembrane region" description="Helical" evidence="15">
    <location>
        <begin position="839"/>
        <end position="863"/>
    </location>
</feature>
<feature type="domain" description="HMA" evidence="16">
    <location>
        <begin position="170"/>
        <end position="236"/>
    </location>
</feature>
<evidence type="ECO:0000256" key="13">
    <source>
        <dbReference type="ARBA" id="ARBA00023065"/>
    </source>
</evidence>
<dbReference type="Pfam" id="PF00403">
    <property type="entry name" value="HMA"/>
    <property type="match status" value="5"/>
</dbReference>
<keyword evidence="11 15" id="KW-1133">Transmembrane helix</keyword>
<dbReference type="InterPro" id="IPR036412">
    <property type="entry name" value="HAD-like_sf"/>
</dbReference>
<comment type="subcellular location">
    <subcellularLocation>
        <location evidence="1">Golgi apparatus</location>
        <location evidence="1">trans-Golgi network membrane</location>
        <topology evidence="1">Multi-pass membrane protein</topology>
    </subcellularLocation>
    <subcellularLocation>
        <location evidence="15">Membrane</location>
    </subcellularLocation>
</comment>
<dbReference type="GO" id="GO:0016887">
    <property type="term" value="F:ATP hydrolysis activity"/>
    <property type="evidence" value="ECO:0007669"/>
    <property type="project" value="InterPro"/>
</dbReference>
<dbReference type="InterPro" id="IPR027256">
    <property type="entry name" value="P-typ_ATPase_IB"/>
</dbReference>
<dbReference type="PANTHER" id="PTHR46594">
    <property type="entry name" value="P-TYPE CATION-TRANSPORTING ATPASE"/>
    <property type="match status" value="1"/>
</dbReference>
<dbReference type="PRINTS" id="PR00943">
    <property type="entry name" value="CUATPASE"/>
</dbReference>
<dbReference type="InterPro" id="IPR006121">
    <property type="entry name" value="HMA_dom"/>
</dbReference>
<comment type="caution">
    <text evidence="17">The sequence shown here is derived from an EMBL/GenBank/DDBJ whole genome shotgun (WGS) entry which is preliminary data.</text>
</comment>
<dbReference type="Pfam" id="PF00702">
    <property type="entry name" value="Hydrolase"/>
    <property type="match status" value="1"/>
</dbReference>
<feature type="transmembrane region" description="Helical" evidence="15">
    <location>
        <begin position="571"/>
        <end position="593"/>
    </location>
</feature>
<dbReference type="GO" id="GO:0140581">
    <property type="term" value="F:P-type monovalent copper transporter activity"/>
    <property type="evidence" value="ECO:0007669"/>
    <property type="project" value="UniProtKB-EC"/>
</dbReference>
<dbReference type="InterPro" id="IPR059000">
    <property type="entry name" value="ATPase_P-type_domA"/>
</dbReference>
<dbReference type="InterPro" id="IPR006122">
    <property type="entry name" value="HMA_Cu_ion-bd"/>
</dbReference>
<keyword evidence="13" id="KW-0406">Ion transport</keyword>
<dbReference type="FunFam" id="3.40.1110.10:FF:000023">
    <property type="entry name" value="Copper-transporting ATPase 1, putative"/>
    <property type="match status" value="1"/>
</dbReference>
<dbReference type="SFLD" id="SFLDG00002">
    <property type="entry name" value="C1.7:_P-type_atpase_like"/>
    <property type="match status" value="1"/>
</dbReference>
<accession>A0AAV7XSP3</accession>
<keyword evidence="3" id="KW-0813">Transport</keyword>
<evidence type="ECO:0000256" key="3">
    <source>
        <dbReference type="ARBA" id="ARBA00022448"/>
    </source>
</evidence>
<dbReference type="EC" id="7.2.2.8" evidence="2"/>
<dbReference type="FunFam" id="2.70.150.10:FF:000002">
    <property type="entry name" value="Copper-transporting ATPase 1, putative"/>
    <property type="match status" value="1"/>
</dbReference>
<dbReference type="PRINTS" id="PR00942">
    <property type="entry name" value="CUATPASEI"/>
</dbReference>
<keyword evidence="18" id="KW-1185">Reference proteome</keyword>
<dbReference type="SUPFAM" id="SSF81653">
    <property type="entry name" value="Calcium ATPase, transduction domain A"/>
    <property type="match status" value="1"/>
</dbReference>
<dbReference type="FunFam" id="3.30.70.100:FF:000001">
    <property type="entry name" value="ATPase copper transporting beta"/>
    <property type="match status" value="5"/>
</dbReference>
<keyword evidence="6" id="KW-0677">Repeat</keyword>
<dbReference type="SUPFAM" id="SSF55008">
    <property type="entry name" value="HMA, heavy metal-associated domain"/>
    <property type="match status" value="5"/>
</dbReference>
<dbReference type="Gene3D" id="3.40.1110.10">
    <property type="entry name" value="Calcium-transporting ATPase, cytoplasmic domain N"/>
    <property type="match status" value="1"/>
</dbReference>
<feature type="domain" description="HMA" evidence="16">
    <location>
        <begin position="6"/>
        <end position="73"/>
    </location>
</feature>
<keyword evidence="10" id="KW-1278">Translocase</keyword>
<evidence type="ECO:0000256" key="8">
    <source>
        <dbReference type="ARBA" id="ARBA00022796"/>
    </source>
</evidence>
<evidence type="ECO:0000256" key="2">
    <source>
        <dbReference type="ARBA" id="ARBA00012517"/>
    </source>
</evidence>
<dbReference type="GO" id="GO:0005524">
    <property type="term" value="F:ATP binding"/>
    <property type="evidence" value="ECO:0007669"/>
    <property type="project" value="UniProtKB-UniRule"/>
</dbReference>
<keyword evidence="14 15" id="KW-0472">Membrane</keyword>
<dbReference type="NCBIfam" id="TIGR00003">
    <property type="entry name" value="copper ion binding protein"/>
    <property type="match status" value="5"/>
</dbReference>
<feature type="transmembrane region" description="Helical" evidence="15">
    <location>
        <begin position="1259"/>
        <end position="1279"/>
    </location>
</feature>
<dbReference type="FunFam" id="3.40.50.1000:FF:000031">
    <property type="entry name" value="Probable copper-transporting ATPase HMA5"/>
    <property type="match status" value="1"/>
</dbReference>
<feature type="transmembrane region" description="Helical" evidence="15">
    <location>
        <begin position="605"/>
        <end position="629"/>
    </location>
</feature>
<dbReference type="Gene3D" id="3.30.70.100">
    <property type="match status" value="5"/>
</dbReference>
<feature type="domain" description="HMA" evidence="16">
    <location>
        <begin position="361"/>
        <end position="427"/>
    </location>
</feature>
<dbReference type="SUPFAM" id="SSF56784">
    <property type="entry name" value="HAD-like"/>
    <property type="match status" value="1"/>
</dbReference>
<feature type="domain" description="HMA" evidence="16">
    <location>
        <begin position="437"/>
        <end position="503"/>
    </location>
</feature>
<dbReference type="Gene3D" id="2.70.150.10">
    <property type="entry name" value="Calcium-transporting ATPase, cytoplasmic transduction domain A"/>
    <property type="match status" value="1"/>
</dbReference>
<dbReference type="InterPro" id="IPR001757">
    <property type="entry name" value="P_typ_ATPase"/>
</dbReference>
<reference evidence="17" key="1">
    <citation type="submission" date="2022-12" db="EMBL/GenBank/DDBJ databases">
        <title>Chromosome-level genome assembly of the bean flower thrips Megalurothrips usitatus.</title>
        <authorList>
            <person name="Ma L."/>
            <person name="Liu Q."/>
            <person name="Li H."/>
            <person name="Cai W."/>
        </authorList>
    </citation>
    <scope>NUCLEOTIDE SEQUENCE</scope>
    <source>
        <strain evidence="17">Cailab_2022a</strain>
    </source>
</reference>
<dbReference type="SFLD" id="SFLDS00003">
    <property type="entry name" value="Haloacid_Dehalogenase"/>
    <property type="match status" value="1"/>
</dbReference>
<evidence type="ECO:0000256" key="10">
    <source>
        <dbReference type="ARBA" id="ARBA00022967"/>
    </source>
</evidence>
<dbReference type="SUPFAM" id="SSF81665">
    <property type="entry name" value="Calcium ATPase, transmembrane domain M"/>
    <property type="match status" value="1"/>
</dbReference>
<keyword evidence="4 15" id="KW-0812">Transmembrane</keyword>
<dbReference type="CDD" id="cd02094">
    <property type="entry name" value="P-type_ATPase_Cu-like"/>
    <property type="match status" value="1"/>
</dbReference>
<evidence type="ECO:0000256" key="5">
    <source>
        <dbReference type="ARBA" id="ARBA00022723"/>
    </source>
</evidence>
<evidence type="ECO:0000256" key="14">
    <source>
        <dbReference type="ARBA" id="ARBA00023136"/>
    </source>
</evidence>
<dbReference type="NCBIfam" id="TIGR01494">
    <property type="entry name" value="ATPase_P-type"/>
    <property type="match status" value="1"/>
</dbReference>
<dbReference type="GO" id="GO:0016020">
    <property type="term" value="C:membrane"/>
    <property type="evidence" value="ECO:0007669"/>
    <property type="project" value="UniProtKB-SubCell"/>
</dbReference>
<evidence type="ECO:0000256" key="4">
    <source>
        <dbReference type="ARBA" id="ARBA00022692"/>
    </source>
</evidence>
<dbReference type="InterPro" id="IPR036163">
    <property type="entry name" value="HMA_dom_sf"/>
</dbReference>
<sequence length="1381" mass="148275">MGSYEESYTISVEGMTCQSCVQTIESNIGKVIGVNGIKVNLEKKEAVIGLDKSSDLSPTKVAELISDMGFEAKALSNSTSSSVSTIPKDSPLSPVFNEPFEEKTALLGESSSPVVVPASTSRNICGTLTRNRVYPDNLWEALDADETQALMAGQDRDEHDGGQGPSGPSATAEVHVEGMTCQSCVRSIEGHVGQRPGVLHVKVSLEQKRASIAYDPKVTTAEGLRATIDDMGFDASLEDEDSSIELACLIRVEGMTCMSCVRNIEGFISGKPGVKHISVSLENKEASVKFDPISVSAAEITEYINDMGFDAQLLTGGGDSSPSGLADKKGAKGKSKGDTVVSNGYDQRITIEDTIDESRLQKCYLHVKGMTCASCVSAIEKHCKKIRGIHSVLVALLAAKAEFKYDPAIIEAIDIANSITELGFPATLIDEPGTGEAEVELRISGMTCASCVNKIESSVKKLKGVKTASVALTTQRGKFRFDAEVTGPRDIADFITELGFPASFISKENNTGAHLEHTEEIRKWRTAFIISLTFGLPCMLFMTYFMFGMDFGYIAHEDMCCVVPGLSLENLLLFVFSTPVQFFGGWHFYVQAYRALKHGTTNMDVLISMATIISYVYSVCVLLASMILMTPTSPQTFFDTPPMLFVFVSLGRWLEHVAKGKTSEALSKLLSLKATDALLVTIGEDSNVTSEKVISVDLVQRGDVLKVVPGSKVPVDGKVIFGHSTCDESLITGESMPVIKKVGSVVIGGSINQNGLLLMTATHTGEATTLAQIVRLVEEAQTSKAPIQHLADRIAGYFVPLVIGVSSLTLIGWIISGYIDVKYLPVNESEIKGLNRHEIIFQYAFRCALSVLAIACPCALGLATPTAVMVGTGVGALNGILIKGAEPLENAHKVRTVVFDKTGTITRGVASVSQICLFVDNTVCSLAKFLAVVGTAEANSEHPIAAAIVKFVKETFSAEISGKCSNFQTVPGCGLKCTVSHLNSLLSTANQSVTLTAFNNSRNKKDQTTTIDGVILRTQLTNQAIQEKCLLELHQKLDENIDSNSKDGTYDVVIGNREWMLRNAVALPLEVDGIMSYEEENGRTAVLCAIDGVLIGMISVADMVKPEAHLAVYTLKNRGCEVILLTGDNRKTAVAIARQVGITRVFAEVLPSHKVAKIQGLQKSGNRVAMVGDGVNDSPALAQSDVGIAIASGTDVAVEAADVVLMRNDLLDVVGCLDLSRKTVQRIRLNFLFASMYNLVGIPIAAGLFSPFGFILQPWMASAAMALSSVSVVASSLLLKTYTKPTRGSLTTPEYRTIEMAGSSALDTISVHRGVDDIERPNMSRSTSSTISRWLVGRNNKQQSTYLLDQADDMDELEPVIGIAGFSPKSKLQDPNQMTIL</sequence>
<evidence type="ECO:0000256" key="12">
    <source>
        <dbReference type="ARBA" id="ARBA00023008"/>
    </source>
</evidence>
<dbReference type="PRINTS" id="PR00119">
    <property type="entry name" value="CATATPASE"/>
</dbReference>
<dbReference type="InterPro" id="IPR008250">
    <property type="entry name" value="ATPase_P-typ_transduc_dom_A_sf"/>
</dbReference>
<dbReference type="InterPro" id="IPR017969">
    <property type="entry name" value="Heavy-metal-associated_CS"/>
</dbReference>
<dbReference type="NCBIfam" id="TIGR01525">
    <property type="entry name" value="ATPase-IB_hvy"/>
    <property type="match status" value="1"/>
</dbReference>
<proteinExistence type="inferred from homology"/>
<evidence type="ECO:0000256" key="6">
    <source>
        <dbReference type="ARBA" id="ARBA00022737"/>
    </source>
</evidence>
<name>A0AAV7XSP3_9NEOP</name>
<feature type="transmembrane region" description="Helical" evidence="15">
    <location>
        <begin position="1231"/>
        <end position="1253"/>
    </location>
</feature>
<dbReference type="GO" id="GO:0005802">
    <property type="term" value="C:trans-Golgi network"/>
    <property type="evidence" value="ECO:0007669"/>
    <property type="project" value="UniProtKB-ARBA"/>
</dbReference>
<gene>
    <name evidence="17" type="ORF">ONE63_007478</name>
</gene>
<keyword evidence="12" id="KW-0186">Copper</keyword>
<evidence type="ECO:0000256" key="9">
    <source>
        <dbReference type="ARBA" id="ARBA00022840"/>
    </source>
</evidence>
<evidence type="ECO:0000256" key="11">
    <source>
        <dbReference type="ARBA" id="ARBA00022989"/>
    </source>
</evidence>
<feature type="transmembrane region" description="Helical" evidence="15">
    <location>
        <begin position="794"/>
        <end position="819"/>
    </location>
</feature>
<evidence type="ECO:0000256" key="7">
    <source>
        <dbReference type="ARBA" id="ARBA00022741"/>
    </source>
</evidence>
<comment type="similarity">
    <text evidence="15">Belongs to the cation transport ATPase (P-type) (TC 3.A.3) family. Type IB subfamily.</text>
</comment>
<protein>
    <recommendedName>
        <fullName evidence="2">P-type Cu(+) transporter</fullName>
        <ecNumber evidence="2">7.2.2.8</ecNumber>
    </recommendedName>
</protein>
<evidence type="ECO:0000313" key="18">
    <source>
        <dbReference type="Proteomes" id="UP001075354"/>
    </source>
</evidence>
<dbReference type="CDD" id="cd00371">
    <property type="entry name" value="HMA"/>
    <property type="match status" value="5"/>
</dbReference>
<dbReference type="InterPro" id="IPR023298">
    <property type="entry name" value="ATPase_P-typ_TM_dom_sf"/>
</dbReference>
<evidence type="ECO:0000259" key="16">
    <source>
        <dbReference type="PROSITE" id="PS50846"/>
    </source>
</evidence>
<dbReference type="Gene3D" id="3.40.50.1000">
    <property type="entry name" value="HAD superfamily/HAD-like"/>
    <property type="match status" value="1"/>
</dbReference>
<dbReference type="Pfam" id="PF00122">
    <property type="entry name" value="E1-E2_ATPase"/>
    <property type="match status" value="1"/>
</dbReference>
<dbReference type="InterPro" id="IPR023299">
    <property type="entry name" value="ATPase_P-typ_cyto_dom_N"/>
</dbReference>
<dbReference type="InterPro" id="IPR018303">
    <property type="entry name" value="ATPase_P-typ_P_site"/>
</dbReference>
<keyword evidence="8" id="KW-0187">Copper transport</keyword>
<keyword evidence="5 15" id="KW-0479">Metal-binding</keyword>
<organism evidence="17 18">
    <name type="scientific">Megalurothrips usitatus</name>
    <name type="common">bean blossom thrips</name>
    <dbReference type="NCBI Taxonomy" id="439358"/>
    <lineage>
        <taxon>Eukaryota</taxon>
        <taxon>Metazoa</taxon>
        <taxon>Ecdysozoa</taxon>
        <taxon>Arthropoda</taxon>
        <taxon>Hexapoda</taxon>
        <taxon>Insecta</taxon>
        <taxon>Pterygota</taxon>
        <taxon>Neoptera</taxon>
        <taxon>Paraneoptera</taxon>
        <taxon>Thysanoptera</taxon>
        <taxon>Terebrantia</taxon>
        <taxon>Thripoidea</taxon>
        <taxon>Thripidae</taxon>
        <taxon>Megalurothrips</taxon>
    </lineage>
</organism>
<dbReference type="PROSITE" id="PS00154">
    <property type="entry name" value="ATPASE_E1_E2"/>
    <property type="match status" value="1"/>
</dbReference>
<dbReference type="SFLD" id="SFLDF00027">
    <property type="entry name" value="p-type_atpase"/>
    <property type="match status" value="1"/>
</dbReference>
<evidence type="ECO:0000256" key="1">
    <source>
        <dbReference type="ARBA" id="ARBA00004166"/>
    </source>
</evidence>
<dbReference type="Proteomes" id="UP001075354">
    <property type="component" value="Chromosome 5"/>
</dbReference>